<evidence type="ECO:0000256" key="6">
    <source>
        <dbReference type="ARBA" id="ARBA00022692"/>
    </source>
</evidence>
<dbReference type="InterPro" id="IPR035965">
    <property type="entry name" value="PAS-like_dom_sf"/>
</dbReference>
<evidence type="ECO:0000256" key="11">
    <source>
        <dbReference type="SAM" id="Phobius"/>
    </source>
</evidence>
<dbReference type="PRINTS" id="PR00344">
    <property type="entry name" value="BCTRLSENSOR"/>
</dbReference>
<evidence type="ECO:0000259" key="12">
    <source>
        <dbReference type="PROSITE" id="PS50109"/>
    </source>
</evidence>
<dbReference type="NCBIfam" id="NF033092">
    <property type="entry name" value="HK_WalK"/>
    <property type="match status" value="1"/>
</dbReference>
<dbReference type="PANTHER" id="PTHR45453">
    <property type="entry name" value="PHOSPHATE REGULON SENSOR PROTEIN PHOR"/>
    <property type="match status" value="1"/>
</dbReference>
<keyword evidence="8 11" id="KW-1133">Transmembrane helix</keyword>
<feature type="transmembrane region" description="Helical" evidence="11">
    <location>
        <begin position="178"/>
        <end position="199"/>
    </location>
</feature>
<evidence type="ECO:0000259" key="13">
    <source>
        <dbReference type="PROSITE" id="PS50112"/>
    </source>
</evidence>
<feature type="transmembrane region" description="Helical" evidence="11">
    <location>
        <begin position="15"/>
        <end position="35"/>
    </location>
</feature>
<evidence type="ECO:0000256" key="1">
    <source>
        <dbReference type="ARBA" id="ARBA00000085"/>
    </source>
</evidence>
<dbReference type="PROSITE" id="PS50109">
    <property type="entry name" value="HIS_KIN"/>
    <property type="match status" value="1"/>
</dbReference>
<gene>
    <name evidence="16" type="ORF">T233_00538</name>
</gene>
<dbReference type="InterPro" id="IPR000014">
    <property type="entry name" value="PAS"/>
</dbReference>
<sequence length="608" mass="69066">MKKKFNFFQSVHFKIAMVFVLLLVISVEIIGAIFIRELENTTINTFQINMNSQVEQLASNLSNELTSDTDDSDDLNLKRIISEFAKNDILEVRVVDDKGIVRATSEVTKQNDVGKKNDYNSLNDFSEKRTEITDPNTGERVYINVQQVKSTTGNAVIGAVYVKSNIEKKYKEISETTLIFFTASVIAMTISLGVAILVARTITKPIGEMQRQAVRIASGDYTGKVEVHGQDELGQLGHTFNELSDRVKEAQETLEAERHRLDSVLSHMTDGVVATDRRGKVIIINEMAQLLLNETVESAIGQSILHVLRIEENYTLRQLLEEQNEQLIEIPGEEEDDWTILRVDFAMIRRESGFISGLVCVLHDVTEQQKVESERREFVSNVSHELRTPLTSMRSYLEALSDGAWQDQDIAPKFISVSLEETDRMIRMISDLLELSRMDSQKMNLQLEMVNLNEMFNFVLDRFEMMIMSKNQDYIIRREFTRRTIWVEVDSDKMIQVLDNILNNALKYSPDGGVITCSLLETHNNVIMSVSDQGMGIPKKDVKRVFDRFFRVDKARSRAMGGSGLGLAISKEVVQGHGGTIWAESEENAGSTFFISLPYIPVEEDLWE</sequence>
<dbReference type="Pfam" id="PF00989">
    <property type="entry name" value="PAS"/>
    <property type="match status" value="1"/>
</dbReference>
<dbReference type="eggNOG" id="COG5002">
    <property type="taxonomic scope" value="Bacteria"/>
</dbReference>
<dbReference type="GO" id="GO:0004721">
    <property type="term" value="F:phosphoprotein phosphatase activity"/>
    <property type="evidence" value="ECO:0007669"/>
    <property type="project" value="TreeGrafter"/>
</dbReference>
<comment type="subcellular location">
    <subcellularLocation>
        <location evidence="2">Membrane</location>
    </subcellularLocation>
</comment>
<dbReference type="EMBL" id="AYSH01000007">
    <property type="protein sequence ID" value="EST90396.1"/>
    <property type="molecule type" value="Genomic_DNA"/>
</dbReference>
<dbReference type="InterPro" id="IPR005467">
    <property type="entry name" value="His_kinase_dom"/>
</dbReference>
<dbReference type="Gene3D" id="3.30.565.10">
    <property type="entry name" value="Histidine kinase-like ATPase, C-terminal domain"/>
    <property type="match status" value="1"/>
</dbReference>
<feature type="domain" description="HAMP" evidence="15">
    <location>
        <begin position="200"/>
        <end position="252"/>
    </location>
</feature>
<dbReference type="Pfam" id="PF02518">
    <property type="entry name" value="HATPase_c"/>
    <property type="match status" value="1"/>
</dbReference>
<dbReference type="Pfam" id="PF00512">
    <property type="entry name" value="HisKA"/>
    <property type="match status" value="1"/>
</dbReference>
<dbReference type="SUPFAM" id="SSF47384">
    <property type="entry name" value="Homodimeric domain of signal transducing histidine kinase"/>
    <property type="match status" value="1"/>
</dbReference>
<dbReference type="STRING" id="1408226.T233_00538"/>
<evidence type="ECO:0000256" key="9">
    <source>
        <dbReference type="ARBA" id="ARBA00023012"/>
    </source>
</evidence>
<evidence type="ECO:0000256" key="7">
    <source>
        <dbReference type="ARBA" id="ARBA00022777"/>
    </source>
</evidence>
<dbReference type="InterPro" id="IPR013767">
    <property type="entry name" value="PAS_fold"/>
</dbReference>
<comment type="caution">
    <text evidence="16">The sequence shown here is derived from an EMBL/GenBank/DDBJ whole genome shotgun (WGS) entry which is preliminary data.</text>
</comment>
<dbReference type="RefSeq" id="WP_023605882.1">
    <property type="nucleotide sequence ID" value="NZ_AYSH01000007.1"/>
</dbReference>
<dbReference type="InterPro" id="IPR003660">
    <property type="entry name" value="HAMP_dom"/>
</dbReference>
<dbReference type="SMART" id="SM00091">
    <property type="entry name" value="PAS"/>
    <property type="match status" value="1"/>
</dbReference>
<dbReference type="InterPro" id="IPR003594">
    <property type="entry name" value="HATPase_dom"/>
</dbReference>
<dbReference type="InterPro" id="IPR004358">
    <property type="entry name" value="Sig_transdc_His_kin-like_C"/>
</dbReference>
<dbReference type="AlphaFoldDB" id="V6Q584"/>
<keyword evidence="17" id="KW-1185">Reference proteome</keyword>
<evidence type="ECO:0000256" key="3">
    <source>
        <dbReference type="ARBA" id="ARBA00012438"/>
    </source>
</evidence>
<feature type="domain" description="PAS" evidence="13">
    <location>
        <begin position="257"/>
        <end position="322"/>
    </location>
</feature>
<proteinExistence type="predicted"/>
<comment type="catalytic activity">
    <reaction evidence="1">
        <text>ATP + protein L-histidine = ADP + protein N-phospho-L-histidine.</text>
        <dbReference type="EC" id="2.7.13.3"/>
    </reaction>
</comment>
<dbReference type="SMART" id="SM00387">
    <property type="entry name" value="HATPase_c"/>
    <property type="match status" value="1"/>
</dbReference>
<dbReference type="Proteomes" id="UP000018126">
    <property type="component" value="Unassembled WGS sequence"/>
</dbReference>
<evidence type="ECO:0000256" key="2">
    <source>
        <dbReference type="ARBA" id="ARBA00004370"/>
    </source>
</evidence>
<keyword evidence="9" id="KW-0902">Two-component regulatory system</keyword>
<dbReference type="SMART" id="SM00304">
    <property type="entry name" value="HAMP"/>
    <property type="match status" value="1"/>
</dbReference>
<accession>V6Q584</accession>
<evidence type="ECO:0000256" key="5">
    <source>
        <dbReference type="ARBA" id="ARBA00022679"/>
    </source>
</evidence>
<keyword evidence="6 11" id="KW-0812">Transmembrane</keyword>
<dbReference type="SMART" id="SM00388">
    <property type="entry name" value="HisKA"/>
    <property type="match status" value="1"/>
</dbReference>
<dbReference type="CDD" id="cd06225">
    <property type="entry name" value="HAMP"/>
    <property type="match status" value="1"/>
</dbReference>
<dbReference type="SUPFAM" id="SSF55874">
    <property type="entry name" value="ATPase domain of HSP90 chaperone/DNA topoisomerase II/histidine kinase"/>
    <property type="match status" value="1"/>
</dbReference>
<dbReference type="PROSITE" id="PS50112">
    <property type="entry name" value="PAS"/>
    <property type="match status" value="1"/>
</dbReference>
<reference evidence="16 17" key="1">
    <citation type="journal article" date="2013" name="Genome Announc.">
        <title>High-Quality Draft Genome Sequence of Vagococcus lutrae Strain LBD1, Isolated from the Largemouth Bass Micropterus salmoides.</title>
        <authorList>
            <person name="Lebreton F."/>
            <person name="Valentino M.D."/>
            <person name="Duncan L.B."/>
            <person name="Zeng Q."/>
            <person name="Manson McGuire A."/>
            <person name="Earl A.M."/>
            <person name="Gilmore M.S."/>
        </authorList>
    </citation>
    <scope>NUCLEOTIDE SEQUENCE [LARGE SCALE GENOMIC DNA]</scope>
    <source>
        <strain evidence="16 17">LBD1</strain>
    </source>
</reference>
<dbReference type="Gene3D" id="1.10.8.500">
    <property type="entry name" value="HAMP domain in histidine kinase"/>
    <property type="match status" value="1"/>
</dbReference>
<dbReference type="InterPro" id="IPR003661">
    <property type="entry name" value="HisK_dim/P_dom"/>
</dbReference>
<dbReference type="Gene3D" id="1.10.287.130">
    <property type="match status" value="1"/>
</dbReference>
<dbReference type="PANTHER" id="PTHR45453:SF1">
    <property type="entry name" value="PHOSPHATE REGULON SENSOR PROTEIN PHOR"/>
    <property type="match status" value="1"/>
</dbReference>
<protein>
    <recommendedName>
        <fullName evidence="3">histidine kinase</fullName>
        <ecNumber evidence="3">2.7.13.3</ecNumber>
    </recommendedName>
</protein>
<dbReference type="CDD" id="cd00082">
    <property type="entry name" value="HisKA"/>
    <property type="match status" value="1"/>
</dbReference>
<organism evidence="16 17">
    <name type="scientific">Vagococcus lutrae LBD1</name>
    <dbReference type="NCBI Taxonomy" id="1408226"/>
    <lineage>
        <taxon>Bacteria</taxon>
        <taxon>Bacillati</taxon>
        <taxon>Bacillota</taxon>
        <taxon>Bacilli</taxon>
        <taxon>Lactobacillales</taxon>
        <taxon>Enterococcaceae</taxon>
        <taxon>Vagococcus</taxon>
    </lineage>
</organism>
<dbReference type="Pfam" id="PF23846">
    <property type="entry name" value="Cache_WalK"/>
    <property type="match status" value="1"/>
</dbReference>
<evidence type="ECO:0000313" key="17">
    <source>
        <dbReference type="Proteomes" id="UP000018126"/>
    </source>
</evidence>
<keyword evidence="10 11" id="KW-0472">Membrane</keyword>
<dbReference type="Pfam" id="PF00672">
    <property type="entry name" value="HAMP"/>
    <property type="match status" value="1"/>
</dbReference>
<dbReference type="Gene3D" id="3.30.450.20">
    <property type="entry name" value="PAS domain"/>
    <property type="match status" value="2"/>
</dbReference>
<dbReference type="GO" id="GO:0006355">
    <property type="term" value="P:regulation of DNA-templated transcription"/>
    <property type="evidence" value="ECO:0007669"/>
    <property type="project" value="InterPro"/>
</dbReference>
<dbReference type="InterPro" id="IPR000700">
    <property type="entry name" value="PAS-assoc_C"/>
</dbReference>
<evidence type="ECO:0000313" key="16">
    <source>
        <dbReference type="EMBL" id="EST90396.1"/>
    </source>
</evidence>
<evidence type="ECO:0000256" key="8">
    <source>
        <dbReference type="ARBA" id="ARBA00022989"/>
    </source>
</evidence>
<dbReference type="GO" id="GO:0016036">
    <property type="term" value="P:cellular response to phosphate starvation"/>
    <property type="evidence" value="ECO:0007669"/>
    <property type="project" value="TreeGrafter"/>
</dbReference>
<dbReference type="NCBIfam" id="TIGR00229">
    <property type="entry name" value="sensory_box"/>
    <property type="match status" value="1"/>
</dbReference>
<evidence type="ECO:0000259" key="15">
    <source>
        <dbReference type="PROSITE" id="PS50885"/>
    </source>
</evidence>
<keyword evidence="7 16" id="KW-0418">Kinase</keyword>
<dbReference type="EC" id="2.7.13.3" evidence="3"/>
<dbReference type="InterPro" id="IPR057640">
    <property type="entry name" value="Cache_WalK"/>
</dbReference>
<dbReference type="SUPFAM" id="SSF158472">
    <property type="entry name" value="HAMP domain-like"/>
    <property type="match status" value="1"/>
</dbReference>
<dbReference type="InterPro" id="IPR036097">
    <property type="entry name" value="HisK_dim/P_sf"/>
</dbReference>
<dbReference type="PATRIC" id="fig|1408226.3.peg.525"/>
<dbReference type="InterPro" id="IPR036890">
    <property type="entry name" value="HATPase_C_sf"/>
</dbReference>
<dbReference type="InterPro" id="IPR049814">
    <property type="entry name" value="Resp_reg_WalK"/>
</dbReference>
<dbReference type="PROSITE" id="PS50113">
    <property type="entry name" value="PAC"/>
    <property type="match status" value="1"/>
</dbReference>
<name>V6Q584_9ENTE</name>
<dbReference type="GO" id="GO:0000155">
    <property type="term" value="F:phosphorelay sensor kinase activity"/>
    <property type="evidence" value="ECO:0007669"/>
    <property type="project" value="InterPro"/>
</dbReference>
<dbReference type="PROSITE" id="PS50885">
    <property type="entry name" value="HAMP"/>
    <property type="match status" value="1"/>
</dbReference>
<evidence type="ECO:0000256" key="4">
    <source>
        <dbReference type="ARBA" id="ARBA00022553"/>
    </source>
</evidence>
<feature type="domain" description="Histidine kinase" evidence="12">
    <location>
        <begin position="381"/>
        <end position="601"/>
    </location>
</feature>
<dbReference type="SUPFAM" id="SSF55785">
    <property type="entry name" value="PYP-like sensor domain (PAS domain)"/>
    <property type="match status" value="1"/>
</dbReference>
<feature type="domain" description="PAC" evidence="14">
    <location>
        <begin position="321"/>
        <end position="377"/>
    </location>
</feature>
<dbReference type="InterPro" id="IPR050351">
    <property type="entry name" value="BphY/WalK/GraS-like"/>
</dbReference>
<dbReference type="CDD" id="cd00130">
    <property type="entry name" value="PAS"/>
    <property type="match status" value="1"/>
</dbReference>
<keyword evidence="5" id="KW-0808">Transferase</keyword>
<dbReference type="GO" id="GO:0005886">
    <property type="term" value="C:plasma membrane"/>
    <property type="evidence" value="ECO:0007669"/>
    <property type="project" value="TreeGrafter"/>
</dbReference>
<dbReference type="CDD" id="cd00075">
    <property type="entry name" value="HATPase"/>
    <property type="match status" value="1"/>
</dbReference>
<dbReference type="FunFam" id="1.10.287.130:FF:000001">
    <property type="entry name" value="Two-component sensor histidine kinase"/>
    <property type="match status" value="1"/>
</dbReference>
<evidence type="ECO:0000259" key="14">
    <source>
        <dbReference type="PROSITE" id="PS50113"/>
    </source>
</evidence>
<dbReference type="FunFam" id="3.30.565.10:FF:000006">
    <property type="entry name" value="Sensor histidine kinase WalK"/>
    <property type="match status" value="1"/>
</dbReference>
<keyword evidence="4" id="KW-0597">Phosphoprotein</keyword>
<evidence type="ECO:0000256" key="10">
    <source>
        <dbReference type="ARBA" id="ARBA00023136"/>
    </source>
</evidence>